<proteinExistence type="predicted"/>
<accession>A0AAW1FBD5</accession>
<evidence type="ECO:0000313" key="3">
    <source>
        <dbReference type="Proteomes" id="UP001488805"/>
    </source>
</evidence>
<dbReference type="EMBL" id="JBCEZU010000089">
    <property type="protein sequence ID" value="KAK9531964.1"/>
    <property type="molecule type" value="Genomic_DNA"/>
</dbReference>
<feature type="region of interest" description="Disordered" evidence="1">
    <location>
        <begin position="65"/>
        <end position="92"/>
    </location>
</feature>
<reference evidence="2 3" key="1">
    <citation type="journal article" date="2024" name="Genome Biol. Evol.">
        <title>Chromosome-level genome assembly of the viviparous eelpout Zoarces viviparus.</title>
        <authorList>
            <person name="Fuhrmann N."/>
            <person name="Brasseur M.V."/>
            <person name="Bakowski C.E."/>
            <person name="Podsiadlowski L."/>
            <person name="Prost S."/>
            <person name="Krehenwinkel H."/>
            <person name="Mayer C."/>
        </authorList>
    </citation>
    <scope>NUCLEOTIDE SEQUENCE [LARGE SCALE GENOMIC DNA]</scope>
    <source>
        <strain evidence="2">NO-MEL_2022_Ind0_liver</strain>
    </source>
</reference>
<evidence type="ECO:0000313" key="2">
    <source>
        <dbReference type="EMBL" id="KAK9531964.1"/>
    </source>
</evidence>
<name>A0AAW1FBD5_ZOAVI</name>
<protein>
    <submittedName>
        <fullName evidence="2">Uncharacterized protein</fullName>
    </submittedName>
</protein>
<evidence type="ECO:0000256" key="1">
    <source>
        <dbReference type="SAM" id="MobiDB-lite"/>
    </source>
</evidence>
<organism evidence="2 3">
    <name type="scientific">Zoarces viviparus</name>
    <name type="common">Viviparous eelpout</name>
    <name type="synonym">Blennius viviparus</name>
    <dbReference type="NCBI Taxonomy" id="48416"/>
    <lineage>
        <taxon>Eukaryota</taxon>
        <taxon>Metazoa</taxon>
        <taxon>Chordata</taxon>
        <taxon>Craniata</taxon>
        <taxon>Vertebrata</taxon>
        <taxon>Euteleostomi</taxon>
        <taxon>Actinopterygii</taxon>
        <taxon>Neopterygii</taxon>
        <taxon>Teleostei</taxon>
        <taxon>Neoteleostei</taxon>
        <taxon>Acanthomorphata</taxon>
        <taxon>Eupercaria</taxon>
        <taxon>Perciformes</taxon>
        <taxon>Cottioidei</taxon>
        <taxon>Zoarcales</taxon>
        <taxon>Zoarcidae</taxon>
        <taxon>Zoarcinae</taxon>
        <taxon>Zoarces</taxon>
    </lineage>
</organism>
<keyword evidence="3" id="KW-1185">Reference proteome</keyword>
<sequence length="92" mass="10177">MHPDLQRSSDNLEQLSFPAPLGKPLMVGPLYPVSRLLQPKPLASQIKHFNPDSWPQVPKLHLNPLVRDLQPPSPDPEAIAAPRPPWGSSLPL</sequence>
<comment type="caution">
    <text evidence="2">The sequence shown here is derived from an EMBL/GenBank/DDBJ whole genome shotgun (WGS) entry which is preliminary data.</text>
</comment>
<feature type="region of interest" description="Disordered" evidence="1">
    <location>
        <begin position="1"/>
        <end position="25"/>
    </location>
</feature>
<dbReference type="Proteomes" id="UP001488805">
    <property type="component" value="Unassembled WGS sequence"/>
</dbReference>
<dbReference type="AlphaFoldDB" id="A0AAW1FBD5"/>
<gene>
    <name evidence="2" type="ORF">VZT92_011350</name>
</gene>